<evidence type="ECO:0000256" key="6">
    <source>
        <dbReference type="ARBA" id="ARBA00023209"/>
    </source>
</evidence>
<protein>
    <recommendedName>
        <fullName evidence="8 10">Phosphate acyltransferase</fullName>
        <ecNumber evidence="8 10">2.3.1.274</ecNumber>
    </recommendedName>
    <alternativeName>
        <fullName evidence="10">Acyl-ACP phosphotransacylase</fullName>
    </alternativeName>
    <alternativeName>
        <fullName evidence="10">Acyl-[acyl-carrier-protein]--phosphate acyltransferase</fullName>
    </alternativeName>
    <alternativeName>
        <fullName evidence="10">Phosphate-acyl-ACP acyltransferase</fullName>
    </alternativeName>
</protein>
<accession>A0A1F4U3Z8</accession>
<evidence type="ECO:0000313" key="11">
    <source>
        <dbReference type="EMBL" id="OGC39705.1"/>
    </source>
</evidence>
<dbReference type="GO" id="GO:0005737">
    <property type="term" value="C:cytoplasm"/>
    <property type="evidence" value="ECO:0007669"/>
    <property type="project" value="UniProtKB-SubCell"/>
</dbReference>
<dbReference type="GO" id="GO:0043811">
    <property type="term" value="F:phosphate:acyl-[acyl carrier protein] acyltransferase activity"/>
    <property type="evidence" value="ECO:0007669"/>
    <property type="project" value="UniProtKB-UniRule"/>
</dbReference>
<sequence length="315" mass="33961">MKIALDAMGGDFAPEAQVKGAELALLEYPDLEIVLVGDEQVLNRLAKKQDRLSIMHAAEKIEMDESPVAAVREKKAASINIALDLHKARMVSAVVSAGNTGAFMTAGLFKLGRLKGIERPAIATVFPSEHGGVLLLDMGANVDCTPNQLKQFGEMGSRYAEDIMHIKNPRVGLLNIGEEKEKGNQLTKAAWQLLSSAPINFIGNIESKEVLNGKVDVVVCDGFVGNLLLKFGESLSLKIVDFLKTEIKKSLLAKLGAIMLFPAFKSLKKMVDYDESGGAPLLGLDGICIKAHGRSNPKAIKNAIRVARTACQKQK</sequence>
<evidence type="ECO:0000256" key="9">
    <source>
        <dbReference type="ARBA" id="ARBA00046608"/>
    </source>
</evidence>
<comment type="similarity">
    <text evidence="10">Belongs to the PlsX family.</text>
</comment>
<keyword evidence="2 10" id="KW-0963">Cytoplasm</keyword>
<dbReference type="EC" id="2.3.1.274" evidence="8 10"/>
<keyword evidence="6 10" id="KW-0594">Phospholipid biosynthesis</keyword>
<keyword evidence="11" id="KW-0012">Acyltransferase</keyword>
<evidence type="ECO:0000256" key="2">
    <source>
        <dbReference type="ARBA" id="ARBA00022490"/>
    </source>
</evidence>
<dbReference type="HAMAP" id="MF_00019">
    <property type="entry name" value="PlsX"/>
    <property type="match status" value="1"/>
</dbReference>
<keyword evidence="7 10" id="KW-1208">Phospholipid metabolism</keyword>
<keyword evidence="4 10" id="KW-0808">Transferase</keyword>
<dbReference type="NCBIfam" id="TIGR00182">
    <property type="entry name" value="plsX"/>
    <property type="match status" value="1"/>
</dbReference>
<name>A0A1F4U3Z8_UNCSA</name>
<evidence type="ECO:0000256" key="8">
    <source>
        <dbReference type="ARBA" id="ARBA00024069"/>
    </source>
</evidence>
<comment type="catalytic activity">
    <reaction evidence="1 10">
        <text>a fatty acyl-[ACP] + phosphate = an acyl phosphate + holo-[ACP]</text>
        <dbReference type="Rhea" id="RHEA:42292"/>
        <dbReference type="Rhea" id="RHEA-COMP:9685"/>
        <dbReference type="Rhea" id="RHEA-COMP:14125"/>
        <dbReference type="ChEBI" id="CHEBI:43474"/>
        <dbReference type="ChEBI" id="CHEBI:59918"/>
        <dbReference type="ChEBI" id="CHEBI:64479"/>
        <dbReference type="ChEBI" id="CHEBI:138651"/>
        <dbReference type="EC" id="2.3.1.274"/>
    </reaction>
</comment>
<organism evidence="11 12">
    <name type="scientific">candidate division WOR-1 bacterium RIFOXYC2_FULL_46_14</name>
    <dbReference type="NCBI Taxonomy" id="1802587"/>
    <lineage>
        <taxon>Bacteria</taxon>
        <taxon>Bacillati</taxon>
        <taxon>Saganbacteria</taxon>
    </lineage>
</organism>
<evidence type="ECO:0000256" key="7">
    <source>
        <dbReference type="ARBA" id="ARBA00023264"/>
    </source>
</evidence>
<dbReference type="Pfam" id="PF02504">
    <property type="entry name" value="FA_synthesis"/>
    <property type="match status" value="1"/>
</dbReference>
<dbReference type="GO" id="GO:0006633">
    <property type="term" value="P:fatty acid biosynthetic process"/>
    <property type="evidence" value="ECO:0007669"/>
    <property type="project" value="UniProtKB-UniRule"/>
</dbReference>
<dbReference type="PANTHER" id="PTHR30100">
    <property type="entry name" value="FATTY ACID/PHOSPHOLIPID SYNTHESIS PROTEIN PLSX"/>
    <property type="match status" value="1"/>
</dbReference>
<comment type="caution">
    <text evidence="11">The sequence shown here is derived from an EMBL/GenBank/DDBJ whole genome shotgun (WGS) entry which is preliminary data.</text>
</comment>
<gene>
    <name evidence="10" type="primary">plsX</name>
    <name evidence="11" type="ORF">A2438_06840</name>
</gene>
<dbReference type="InterPro" id="IPR003664">
    <property type="entry name" value="FA_synthesis"/>
</dbReference>
<evidence type="ECO:0000313" key="12">
    <source>
        <dbReference type="Proteomes" id="UP000179242"/>
    </source>
</evidence>
<dbReference type="EMBL" id="MEUJ01000006">
    <property type="protein sequence ID" value="OGC39705.1"/>
    <property type="molecule type" value="Genomic_DNA"/>
</dbReference>
<comment type="pathway">
    <text evidence="10">Lipid metabolism; phospholipid metabolism.</text>
</comment>
<reference evidence="11 12" key="1">
    <citation type="journal article" date="2016" name="Nat. Commun.">
        <title>Thousands of microbial genomes shed light on interconnected biogeochemical processes in an aquifer system.</title>
        <authorList>
            <person name="Anantharaman K."/>
            <person name="Brown C.T."/>
            <person name="Hug L.A."/>
            <person name="Sharon I."/>
            <person name="Castelle C.J."/>
            <person name="Probst A.J."/>
            <person name="Thomas B.C."/>
            <person name="Singh A."/>
            <person name="Wilkins M.J."/>
            <person name="Karaoz U."/>
            <person name="Brodie E.L."/>
            <person name="Williams K.H."/>
            <person name="Hubbard S.S."/>
            <person name="Banfield J.F."/>
        </authorList>
    </citation>
    <scope>NUCLEOTIDE SEQUENCE [LARGE SCALE GENOMIC DNA]</scope>
</reference>
<dbReference type="PIRSF" id="PIRSF002465">
    <property type="entry name" value="Phsphlp_syn_PlsX"/>
    <property type="match status" value="1"/>
</dbReference>
<evidence type="ECO:0000256" key="3">
    <source>
        <dbReference type="ARBA" id="ARBA00022516"/>
    </source>
</evidence>
<dbReference type="SUPFAM" id="SSF53659">
    <property type="entry name" value="Isocitrate/Isopropylmalate dehydrogenase-like"/>
    <property type="match status" value="1"/>
</dbReference>
<keyword evidence="5 10" id="KW-0443">Lipid metabolism</keyword>
<evidence type="ECO:0000256" key="5">
    <source>
        <dbReference type="ARBA" id="ARBA00023098"/>
    </source>
</evidence>
<proteinExistence type="inferred from homology"/>
<comment type="subcellular location">
    <subcellularLocation>
        <location evidence="10">Cytoplasm</location>
    </subcellularLocation>
    <text evidence="10">Associated with the membrane possibly through PlsY.</text>
</comment>
<dbReference type="PANTHER" id="PTHR30100:SF1">
    <property type="entry name" value="PHOSPHATE ACYLTRANSFERASE"/>
    <property type="match status" value="1"/>
</dbReference>
<comment type="subunit">
    <text evidence="9 10">Homodimer. Probably interacts with PlsY.</text>
</comment>
<dbReference type="GO" id="GO:0008654">
    <property type="term" value="P:phospholipid biosynthetic process"/>
    <property type="evidence" value="ECO:0007669"/>
    <property type="project" value="UniProtKB-KW"/>
</dbReference>
<dbReference type="Gene3D" id="3.40.718.10">
    <property type="entry name" value="Isopropylmalate Dehydrogenase"/>
    <property type="match status" value="1"/>
</dbReference>
<dbReference type="UniPathway" id="UPA00085"/>
<evidence type="ECO:0000256" key="10">
    <source>
        <dbReference type="HAMAP-Rule" id="MF_00019"/>
    </source>
</evidence>
<dbReference type="AlphaFoldDB" id="A0A1F4U3Z8"/>
<dbReference type="Proteomes" id="UP000179242">
    <property type="component" value="Unassembled WGS sequence"/>
</dbReference>
<evidence type="ECO:0000256" key="1">
    <source>
        <dbReference type="ARBA" id="ARBA00001232"/>
    </source>
</evidence>
<keyword evidence="3 10" id="KW-0444">Lipid biosynthesis</keyword>
<comment type="function">
    <text evidence="10">Catalyzes the reversible formation of acyl-phosphate (acyl-PO(4)) from acyl-[acyl-carrier-protein] (acyl-ACP). This enzyme utilizes acyl-ACP as fatty acyl donor, but not acyl-CoA.</text>
</comment>
<dbReference type="InterPro" id="IPR012281">
    <property type="entry name" value="Phospholipid_synth_PlsX-like"/>
</dbReference>
<evidence type="ECO:0000256" key="4">
    <source>
        <dbReference type="ARBA" id="ARBA00022679"/>
    </source>
</evidence>